<accession>A0A7J7UJE4</accession>
<organism evidence="1 2">
    <name type="scientific">Rhinolophus ferrumequinum</name>
    <name type="common">Greater horseshoe bat</name>
    <dbReference type="NCBI Taxonomy" id="59479"/>
    <lineage>
        <taxon>Eukaryota</taxon>
        <taxon>Metazoa</taxon>
        <taxon>Chordata</taxon>
        <taxon>Craniata</taxon>
        <taxon>Vertebrata</taxon>
        <taxon>Euteleostomi</taxon>
        <taxon>Mammalia</taxon>
        <taxon>Eutheria</taxon>
        <taxon>Laurasiatheria</taxon>
        <taxon>Chiroptera</taxon>
        <taxon>Yinpterochiroptera</taxon>
        <taxon>Rhinolophoidea</taxon>
        <taxon>Rhinolophidae</taxon>
        <taxon>Rhinolophinae</taxon>
        <taxon>Rhinolophus</taxon>
    </lineage>
</organism>
<comment type="caution">
    <text evidence="1">The sequence shown here is derived from an EMBL/GenBank/DDBJ whole genome shotgun (WGS) entry which is preliminary data.</text>
</comment>
<dbReference type="AlphaFoldDB" id="A0A7J7UJE4"/>
<dbReference type="Proteomes" id="UP000585614">
    <property type="component" value="Unassembled WGS sequence"/>
</dbReference>
<gene>
    <name evidence="1" type="ORF">mRhiFer1_008549</name>
</gene>
<dbReference type="EMBL" id="JACAGC010000016">
    <property type="protein sequence ID" value="KAF6313010.1"/>
    <property type="molecule type" value="Genomic_DNA"/>
</dbReference>
<reference evidence="1 2" key="1">
    <citation type="journal article" date="2020" name="Nature">
        <title>Six reference-quality genomes reveal evolution of bat adaptations.</title>
        <authorList>
            <person name="Jebb D."/>
            <person name="Huang Z."/>
            <person name="Pippel M."/>
            <person name="Hughes G.M."/>
            <person name="Lavrichenko K."/>
            <person name="Devanna P."/>
            <person name="Winkler S."/>
            <person name="Jermiin L.S."/>
            <person name="Skirmuntt E.C."/>
            <person name="Katzourakis A."/>
            <person name="Burkitt-Gray L."/>
            <person name="Ray D.A."/>
            <person name="Sullivan K.A.M."/>
            <person name="Roscito J.G."/>
            <person name="Kirilenko B.M."/>
            <person name="Davalos L.M."/>
            <person name="Corthals A.P."/>
            <person name="Power M.L."/>
            <person name="Jones G."/>
            <person name="Ransome R.D."/>
            <person name="Dechmann D.K.N."/>
            <person name="Locatelli A.G."/>
            <person name="Puechmaille S.J."/>
            <person name="Fedrigo O."/>
            <person name="Jarvis E.D."/>
            <person name="Hiller M."/>
            <person name="Vernes S.C."/>
            <person name="Myers E.W."/>
            <person name="Teeling E.C."/>
        </authorList>
    </citation>
    <scope>NUCLEOTIDE SEQUENCE [LARGE SCALE GENOMIC DNA]</scope>
    <source>
        <strain evidence="1">MRhiFer1</strain>
        <tissue evidence="1">Lung</tissue>
    </source>
</reference>
<name>A0A7J7UJE4_RHIFE</name>
<sequence length="120" mass="12480">MAAGLSHPSYGGEWAVSAGGQHPWGHILLSIAWDPVVQKPFPIGSKVLGCQPNTQTSGLELPAVKGSPTLPCPVKSRAWAIRHSPKRSRDLGEVVAPGPVSEPPTAVPVLGGRLAILCQP</sequence>
<proteinExistence type="predicted"/>
<protein>
    <submittedName>
        <fullName evidence="1">Uncharacterized protein</fullName>
    </submittedName>
</protein>
<evidence type="ECO:0000313" key="2">
    <source>
        <dbReference type="Proteomes" id="UP000585614"/>
    </source>
</evidence>
<evidence type="ECO:0000313" key="1">
    <source>
        <dbReference type="EMBL" id="KAF6313010.1"/>
    </source>
</evidence>